<gene>
    <name evidence="2" type="ORF">ACFFX0_25975</name>
</gene>
<protein>
    <submittedName>
        <fullName evidence="2">Uncharacterized protein</fullName>
    </submittedName>
</protein>
<evidence type="ECO:0000313" key="2">
    <source>
        <dbReference type="EMBL" id="MFB9074452.1"/>
    </source>
</evidence>
<proteinExistence type="predicted"/>
<dbReference type="EMBL" id="JBHMFI010000002">
    <property type="protein sequence ID" value="MFB9074452.1"/>
    <property type="molecule type" value="Genomic_DNA"/>
</dbReference>
<dbReference type="Proteomes" id="UP001589575">
    <property type="component" value="Unassembled WGS sequence"/>
</dbReference>
<feature type="region of interest" description="Disordered" evidence="1">
    <location>
        <begin position="1"/>
        <end position="21"/>
    </location>
</feature>
<evidence type="ECO:0000313" key="3">
    <source>
        <dbReference type="Proteomes" id="UP001589575"/>
    </source>
</evidence>
<accession>A0ABV5G6A4</accession>
<feature type="compositionally biased region" description="Polar residues" evidence="1">
    <location>
        <begin position="11"/>
        <end position="21"/>
    </location>
</feature>
<name>A0ABV5G6A4_9MICC</name>
<comment type="caution">
    <text evidence="2">The sequence shown here is derived from an EMBL/GenBank/DDBJ whole genome shotgun (WGS) entry which is preliminary data.</text>
</comment>
<evidence type="ECO:0000256" key="1">
    <source>
        <dbReference type="SAM" id="MobiDB-lite"/>
    </source>
</evidence>
<organism evidence="2 3">
    <name type="scientific">Citricoccus parietis</name>
    <dbReference type="NCBI Taxonomy" id="592307"/>
    <lineage>
        <taxon>Bacteria</taxon>
        <taxon>Bacillati</taxon>
        <taxon>Actinomycetota</taxon>
        <taxon>Actinomycetes</taxon>
        <taxon>Micrococcales</taxon>
        <taxon>Micrococcaceae</taxon>
        <taxon>Citricoccus</taxon>
    </lineage>
</organism>
<sequence>MWMSSRLAAANQASDSATVGVSSTRLASAPFLLFPATRVRACALNESMTLSPQLSWRWRSVKNNPRS</sequence>
<keyword evidence="3" id="KW-1185">Reference proteome</keyword>
<reference evidence="2 3" key="1">
    <citation type="submission" date="2024-09" db="EMBL/GenBank/DDBJ databases">
        <authorList>
            <person name="Sun Q."/>
            <person name="Mori K."/>
        </authorList>
    </citation>
    <scope>NUCLEOTIDE SEQUENCE [LARGE SCALE GENOMIC DNA]</scope>
    <source>
        <strain evidence="2 3">CCM 7609</strain>
    </source>
</reference>